<dbReference type="Pfam" id="PF17917">
    <property type="entry name" value="RT_RNaseH"/>
    <property type="match status" value="1"/>
</dbReference>
<dbReference type="InterPro" id="IPR036397">
    <property type="entry name" value="RNaseH_sf"/>
</dbReference>
<gene>
    <name evidence="8" type="ORF">VITISV_037041</name>
</gene>
<dbReference type="GO" id="GO:0003676">
    <property type="term" value="F:nucleic acid binding"/>
    <property type="evidence" value="ECO:0007669"/>
    <property type="project" value="InterPro"/>
</dbReference>
<dbReference type="PANTHER" id="PTHR33067">
    <property type="entry name" value="RNA-DIRECTED DNA POLYMERASE-RELATED"/>
    <property type="match status" value="1"/>
</dbReference>
<keyword evidence="4" id="KW-0255">Endonuclease</keyword>
<reference evidence="8" key="1">
    <citation type="journal article" date="2007" name="PLoS ONE">
        <title>The first genome sequence of an elite grapevine cultivar (Pinot noir Vitis vinifera L.): coping with a highly heterozygous genome.</title>
        <authorList>
            <person name="Velasco R."/>
            <person name="Zharkikh A."/>
            <person name="Troggio M."/>
            <person name="Cartwright D.A."/>
            <person name="Cestaro A."/>
            <person name="Pruss D."/>
            <person name="Pindo M."/>
            <person name="FitzGerald L.M."/>
            <person name="Vezzulli S."/>
            <person name="Reid J."/>
            <person name="Malacarne G."/>
            <person name="Iliev D."/>
            <person name="Coppola G."/>
            <person name="Wardell B."/>
            <person name="Micheletti D."/>
            <person name="Macalma T."/>
            <person name="Facci M."/>
            <person name="Mitchell J.T."/>
            <person name="Perazzolli M."/>
            <person name="Eldredge G."/>
            <person name="Gatto P."/>
            <person name="Oyzerski R."/>
            <person name="Moretto M."/>
            <person name="Gutin N."/>
            <person name="Stefanini M."/>
            <person name="Chen Y."/>
            <person name="Segala C."/>
            <person name="Davenport C."/>
            <person name="Dematte L."/>
            <person name="Mraz A."/>
            <person name="Battilana J."/>
            <person name="Stormo K."/>
            <person name="Costa F."/>
            <person name="Tao Q."/>
            <person name="Si-Ammour A."/>
            <person name="Harkins T."/>
            <person name="Lackey A."/>
            <person name="Perbost C."/>
            <person name="Taillon B."/>
            <person name="Stella A."/>
            <person name="Solovyev V."/>
            <person name="Fawcett J.A."/>
            <person name="Sterck L."/>
            <person name="Vandepoele K."/>
            <person name="Grando S.M."/>
            <person name="Toppo S."/>
            <person name="Moser C."/>
            <person name="Lanchbury J."/>
            <person name="Bogden R."/>
            <person name="Skolnick M."/>
            <person name="Sgaramella V."/>
            <person name="Bhatnagar S.K."/>
            <person name="Fontana P."/>
            <person name="Gutin A."/>
            <person name="Van de Peer Y."/>
            <person name="Salamini F."/>
            <person name="Viola R."/>
        </authorList>
    </citation>
    <scope>NUCLEOTIDE SEQUENCE</scope>
</reference>
<evidence type="ECO:0000259" key="7">
    <source>
        <dbReference type="PROSITE" id="PS50994"/>
    </source>
</evidence>
<dbReference type="Gene3D" id="3.10.10.10">
    <property type="entry name" value="HIV Type 1 Reverse Transcriptase, subunit A, domain 1"/>
    <property type="match status" value="1"/>
</dbReference>
<evidence type="ECO:0000256" key="3">
    <source>
        <dbReference type="ARBA" id="ARBA00022722"/>
    </source>
</evidence>
<dbReference type="SUPFAM" id="SSF53098">
    <property type="entry name" value="Ribonuclease H-like"/>
    <property type="match status" value="1"/>
</dbReference>
<evidence type="ECO:0000313" key="8">
    <source>
        <dbReference type="EMBL" id="CAN78493.1"/>
    </source>
</evidence>
<dbReference type="PANTHER" id="PTHR33067:SF31">
    <property type="entry name" value="RNA-DIRECTED DNA POLYMERASE"/>
    <property type="match status" value="1"/>
</dbReference>
<dbReference type="Pfam" id="PF03732">
    <property type="entry name" value="Retrotrans_gag"/>
    <property type="match status" value="1"/>
</dbReference>
<dbReference type="CDD" id="cd00303">
    <property type="entry name" value="retropepsin_like"/>
    <property type="match status" value="1"/>
</dbReference>
<dbReference type="EMBL" id="AM441028">
    <property type="protein sequence ID" value="CAN78493.1"/>
    <property type="molecule type" value="Genomic_DNA"/>
</dbReference>
<dbReference type="PROSITE" id="PS50994">
    <property type="entry name" value="INTEGRASE"/>
    <property type="match status" value="1"/>
</dbReference>
<dbReference type="GO" id="GO:0003964">
    <property type="term" value="F:RNA-directed DNA polymerase activity"/>
    <property type="evidence" value="ECO:0007669"/>
    <property type="project" value="UniProtKB-KW"/>
</dbReference>
<evidence type="ECO:0000256" key="1">
    <source>
        <dbReference type="ARBA" id="ARBA00022679"/>
    </source>
</evidence>
<accession>A5AZ88</accession>
<keyword evidence="6" id="KW-0695">RNA-directed DNA polymerase</keyword>
<dbReference type="Gene3D" id="2.40.70.10">
    <property type="entry name" value="Acid Proteases"/>
    <property type="match status" value="1"/>
</dbReference>
<keyword evidence="1" id="KW-0808">Transferase</keyword>
<keyword evidence="3" id="KW-0540">Nuclease</keyword>
<sequence length="1048" mass="120156">MWFTLKIPKDAAACCFEIRDTFKHNGVTDDAIRLRLFPFSLNNKAKAWLISLPPGTITTWDGLVNAFLAKYFPLAKSTKMRNDITNFLQQDQESLYEAWERFKDLLRKCPHHGLPIWMQAQMFYNSLHPNTQTMVDAASGGAFINKTPDEGYQLIKVMASNNFLKSTDRNAQKRTVGVHDIDVFNNLATQVAILNNNFKKLNVVVVSNLVCENCAGNHPSLECQVGGPYEANPSKQVNYVANNQRQYNPNSNYFNQGWRNHPNFSWSNNAHVQKPPSGFQSQENKSNLEEVFTQFMQKTNDFIDDTKANFRNQGASIPLSIKKLMDNEKVMLTEECSAILQRELPPKLKDPGSFTIPCTIGDFDFDKVLCDLGESVNLMPLSIFRKLGLGEVKLTTVCLQLADRSIKHPRGIIEDVLVKVDKFLFPIDFIVLDMEEDRDVPLILGRPFLATSRTLIDFHQGKLILRVQDEQVTFNVFEAMKFPSNVDACFAINVLDRVVAETFHETFPNSPLENCIMNGRNLGTLCDDDDIIECVNNLDTLPTYEFPRKLKFEELEAIHVNNHTLKKESPKLELKLLPSHLMYAFLKDSSFYPVIINSSLNDLEEGKLLRVLREHKKAIGWTIDDIKGISPSICIIYPISNSTWVSPIQVVPKKGGITVVKNDNNELIPTRTITGWRVCIDYWKLNDAARNNHFPLPFIDQMQCVDINLVLNWEKCHFMVREGSKVIVYTDHSALRYLFAKKEAKPRLLRWILLLQEFDLEIKDKKGTENLVADHLSRMNHMEPNEGVDDDINERFPDEHLFVVEEAPWYADIVNYLAKKILSPELTYQRRKKFFSDLKYYIWDDHFLYKQCADQIIRRCVPEEEMESILHHCHSCEVGGHFGATKTTAKTNDARVVVKFLKKNIFARLGTLRAIISDGGSHFCNNQFESLLGKYGVTHHIATPYHPQTSGQVEVSNHELKRIFWRKQLILVEEIGQEKNGNLYKNIQKKRSRVESAETGENSHHARGCANLEGVVRNFRTSLEQLSSECHIFLISAPNRTRFEALDS</sequence>
<dbReference type="InterPro" id="IPR041373">
    <property type="entry name" value="RT_RNaseH"/>
</dbReference>
<name>A5AZ88_VITVI</name>
<keyword evidence="2" id="KW-0548">Nucleotidyltransferase</keyword>
<dbReference type="AlphaFoldDB" id="A5AZ88"/>
<protein>
    <recommendedName>
        <fullName evidence="7">Integrase catalytic domain-containing protein</fullName>
    </recommendedName>
</protein>
<organism evidence="8">
    <name type="scientific">Vitis vinifera</name>
    <name type="common">Grape</name>
    <dbReference type="NCBI Taxonomy" id="29760"/>
    <lineage>
        <taxon>Eukaryota</taxon>
        <taxon>Viridiplantae</taxon>
        <taxon>Streptophyta</taxon>
        <taxon>Embryophyta</taxon>
        <taxon>Tracheophyta</taxon>
        <taxon>Spermatophyta</taxon>
        <taxon>Magnoliopsida</taxon>
        <taxon>eudicotyledons</taxon>
        <taxon>Gunneridae</taxon>
        <taxon>Pentapetalae</taxon>
        <taxon>rosids</taxon>
        <taxon>Vitales</taxon>
        <taxon>Vitaceae</taxon>
        <taxon>Viteae</taxon>
        <taxon>Vitis</taxon>
    </lineage>
</organism>
<evidence type="ECO:0000256" key="2">
    <source>
        <dbReference type="ARBA" id="ARBA00022695"/>
    </source>
</evidence>
<dbReference type="InterPro" id="IPR012337">
    <property type="entry name" value="RNaseH-like_sf"/>
</dbReference>
<dbReference type="GO" id="GO:0016787">
    <property type="term" value="F:hydrolase activity"/>
    <property type="evidence" value="ECO:0007669"/>
    <property type="project" value="UniProtKB-KW"/>
</dbReference>
<dbReference type="InterPro" id="IPR005162">
    <property type="entry name" value="Retrotrans_gag_dom"/>
</dbReference>
<dbReference type="SUPFAM" id="SSF56672">
    <property type="entry name" value="DNA/RNA polymerases"/>
    <property type="match status" value="1"/>
</dbReference>
<dbReference type="InterPro" id="IPR043502">
    <property type="entry name" value="DNA/RNA_pol_sf"/>
</dbReference>
<dbReference type="CDD" id="cd09274">
    <property type="entry name" value="RNase_HI_RT_Ty3"/>
    <property type="match status" value="1"/>
</dbReference>
<proteinExistence type="predicted"/>
<evidence type="ECO:0000256" key="6">
    <source>
        <dbReference type="ARBA" id="ARBA00022918"/>
    </source>
</evidence>
<dbReference type="GO" id="GO:0015074">
    <property type="term" value="P:DNA integration"/>
    <property type="evidence" value="ECO:0007669"/>
    <property type="project" value="InterPro"/>
</dbReference>
<feature type="domain" description="Integrase catalytic" evidence="7">
    <location>
        <begin position="893"/>
        <end position="964"/>
    </location>
</feature>
<keyword evidence="5" id="KW-0378">Hydrolase</keyword>
<dbReference type="GO" id="GO:0004519">
    <property type="term" value="F:endonuclease activity"/>
    <property type="evidence" value="ECO:0007669"/>
    <property type="project" value="UniProtKB-KW"/>
</dbReference>
<evidence type="ECO:0000256" key="5">
    <source>
        <dbReference type="ARBA" id="ARBA00022801"/>
    </source>
</evidence>
<dbReference type="Gene3D" id="3.30.420.10">
    <property type="entry name" value="Ribonuclease H-like superfamily/Ribonuclease H"/>
    <property type="match status" value="1"/>
</dbReference>
<dbReference type="InterPro" id="IPR021109">
    <property type="entry name" value="Peptidase_aspartic_dom_sf"/>
</dbReference>
<dbReference type="InterPro" id="IPR001584">
    <property type="entry name" value="Integrase_cat-core"/>
</dbReference>
<evidence type="ECO:0000256" key="4">
    <source>
        <dbReference type="ARBA" id="ARBA00022759"/>
    </source>
</evidence>